<evidence type="ECO:0000313" key="1">
    <source>
        <dbReference type="EMBL" id="OQQ89154.1"/>
    </source>
</evidence>
<protein>
    <submittedName>
        <fullName evidence="2">Uncharacterized protein</fullName>
    </submittedName>
</protein>
<dbReference type="EMBL" id="NBEY01000090">
    <property type="protein sequence ID" value="OQR24107.1"/>
    <property type="molecule type" value="Genomic_DNA"/>
</dbReference>
<dbReference type="EMBL" id="NBEF01000034">
    <property type="protein sequence ID" value="OQQ89154.1"/>
    <property type="molecule type" value="Genomic_DNA"/>
</dbReference>
<evidence type="ECO:0000313" key="2">
    <source>
        <dbReference type="EMBL" id="OQR24107.1"/>
    </source>
</evidence>
<accession>A0A1V9TRK1</accession>
<evidence type="ECO:0000313" key="3">
    <source>
        <dbReference type="Proteomes" id="UP000192353"/>
    </source>
</evidence>
<organism evidence="2 3">
    <name type="scientific">Ligilactobacillus salivarius</name>
    <dbReference type="NCBI Taxonomy" id="1624"/>
    <lineage>
        <taxon>Bacteria</taxon>
        <taxon>Bacillati</taxon>
        <taxon>Bacillota</taxon>
        <taxon>Bacilli</taxon>
        <taxon>Lactobacillales</taxon>
        <taxon>Lactobacillaceae</taxon>
        <taxon>Ligilactobacillus</taxon>
    </lineage>
</organism>
<sequence>MLVKKFSIGYIGDYLDFTNRKIIPERKFKKKYKIVDTYVNK</sequence>
<dbReference type="AlphaFoldDB" id="A0A1V9TRK1"/>
<dbReference type="Proteomes" id="UP000192575">
    <property type="component" value="Unassembled WGS sequence"/>
</dbReference>
<gene>
    <name evidence="2" type="ORF">B6U37_09800</name>
    <name evidence="1" type="ORF">B6U56_10170</name>
</gene>
<evidence type="ECO:0000313" key="4">
    <source>
        <dbReference type="Proteomes" id="UP000192575"/>
    </source>
</evidence>
<comment type="caution">
    <text evidence="2">The sequence shown here is derived from an EMBL/GenBank/DDBJ whole genome shotgun (WGS) entry which is preliminary data.</text>
</comment>
<dbReference type="Proteomes" id="UP000192353">
    <property type="component" value="Unassembled WGS sequence"/>
</dbReference>
<name>A0A1V9TRK1_9LACO</name>
<proteinExistence type="predicted"/>
<reference evidence="3 4" key="1">
    <citation type="submission" date="2017-03" db="EMBL/GenBank/DDBJ databases">
        <title>Phylogenomics and comparative genomics of Lactobacillus salivarius, a mammalian gut commensal.</title>
        <authorList>
            <person name="Harris H.M."/>
        </authorList>
    </citation>
    <scope>NUCLEOTIDE SEQUENCE [LARGE SCALE GENOMIC DNA]</scope>
    <source>
        <strain evidence="2 3">AH4231</strain>
        <strain evidence="1 4">JCM 1047</strain>
    </source>
</reference>